<accession>A0A2M6WSY2</accession>
<dbReference type="InterPro" id="IPR003004">
    <property type="entry name" value="GspF/PilC"/>
</dbReference>
<evidence type="ECO:0000256" key="7">
    <source>
        <dbReference type="ARBA" id="ARBA00022989"/>
    </source>
</evidence>
<dbReference type="GO" id="GO:0009306">
    <property type="term" value="P:protein secretion"/>
    <property type="evidence" value="ECO:0007669"/>
    <property type="project" value="InterPro"/>
</dbReference>
<evidence type="ECO:0000259" key="11">
    <source>
        <dbReference type="Pfam" id="PF00482"/>
    </source>
</evidence>
<keyword evidence="8 10" id="KW-0472">Membrane</keyword>
<evidence type="ECO:0000256" key="3">
    <source>
        <dbReference type="ARBA" id="ARBA00022448"/>
    </source>
</evidence>
<evidence type="ECO:0000256" key="10">
    <source>
        <dbReference type="SAM" id="Phobius"/>
    </source>
</evidence>
<keyword evidence="5" id="KW-0997">Cell inner membrane</keyword>
<comment type="caution">
    <text evidence="12">The sequence shown here is derived from an EMBL/GenBank/DDBJ whole genome shotgun (WGS) entry which is preliminary data.</text>
</comment>
<dbReference type="InterPro" id="IPR018076">
    <property type="entry name" value="T2SS_GspF_dom"/>
</dbReference>
<sequence length="361" mass="39996">MAKNIKSSAGIFNVEFGFVSAAERASFAKNLAVMLKSGLILTDSLETVYSTTKGKMRGVVEGLYKAVSAGESFSAALERYPKIFSGYFVGAIYAGENSGTLSQNLERVAKELAKEAELMSKVRGALIYPSLILGATISLGIFMAFYILPKIIPMFQGMRMKLPWTTVLLINTSNFLKAYGWQTLLGSALLAFGCLALWRWPKTKPFTDRLIMNLPLFKNISRHLNTARFCRVLATMLSSGLNITESLLISEKTLNNWYYRQALAQVRLAVDKGGRLSTILARQKKLFPEMVVRMVAVGEQSGHLEDPLYYLAEYYEEKVDEASKNLATVVEPLMLLIIGSAVCFLALAIVTPIYNMTGNIR</sequence>
<dbReference type="PROSITE" id="PS00874">
    <property type="entry name" value="T2SP_F"/>
    <property type="match status" value="1"/>
</dbReference>
<name>A0A2M6WSY2_9BACT</name>
<protein>
    <recommendedName>
        <fullName evidence="11">Type II secretion system protein GspF domain-containing protein</fullName>
    </recommendedName>
</protein>
<keyword evidence="4" id="KW-1003">Cell membrane</keyword>
<evidence type="ECO:0000313" key="12">
    <source>
        <dbReference type="EMBL" id="PIT95892.1"/>
    </source>
</evidence>
<organism evidence="12 13">
    <name type="scientific">Candidatus Falkowbacteria bacterium CG10_big_fil_rev_8_21_14_0_10_37_14</name>
    <dbReference type="NCBI Taxonomy" id="1974561"/>
    <lineage>
        <taxon>Bacteria</taxon>
        <taxon>Candidatus Falkowiibacteriota</taxon>
    </lineage>
</organism>
<evidence type="ECO:0000256" key="1">
    <source>
        <dbReference type="ARBA" id="ARBA00004429"/>
    </source>
</evidence>
<dbReference type="PRINTS" id="PR00812">
    <property type="entry name" value="BCTERIALGSPF"/>
</dbReference>
<dbReference type="InterPro" id="IPR001992">
    <property type="entry name" value="T2SS_GspF/T4SS_PilC_CS"/>
</dbReference>
<feature type="domain" description="Type II secretion system protein GspF" evidence="11">
    <location>
        <begin position="229"/>
        <end position="352"/>
    </location>
</feature>
<comment type="subcellular location">
    <subcellularLocation>
        <location evidence="1">Cell inner membrane</location>
        <topology evidence="1">Multi-pass membrane protein</topology>
    </subcellularLocation>
    <subcellularLocation>
        <location evidence="9">Cell membrane</location>
        <topology evidence="9">Multi-pass membrane protein</topology>
    </subcellularLocation>
</comment>
<dbReference type="FunFam" id="1.20.81.30:FF:000001">
    <property type="entry name" value="Type II secretion system protein F"/>
    <property type="match status" value="1"/>
</dbReference>
<dbReference type="PANTHER" id="PTHR30012:SF0">
    <property type="entry name" value="TYPE II SECRETION SYSTEM PROTEIN F-RELATED"/>
    <property type="match status" value="1"/>
</dbReference>
<feature type="transmembrane region" description="Helical" evidence="10">
    <location>
        <begin position="179"/>
        <end position="200"/>
    </location>
</feature>
<feature type="transmembrane region" description="Helical" evidence="10">
    <location>
        <begin position="126"/>
        <end position="148"/>
    </location>
</feature>
<evidence type="ECO:0000256" key="5">
    <source>
        <dbReference type="ARBA" id="ARBA00022519"/>
    </source>
</evidence>
<evidence type="ECO:0000256" key="4">
    <source>
        <dbReference type="ARBA" id="ARBA00022475"/>
    </source>
</evidence>
<feature type="domain" description="Type II secretion system protein GspF" evidence="11">
    <location>
        <begin position="27"/>
        <end position="149"/>
    </location>
</feature>
<evidence type="ECO:0000313" key="13">
    <source>
        <dbReference type="Proteomes" id="UP000228533"/>
    </source>
</evidence>
<dbReference type="GO" id="GO:0005886">
    <property type="term" value="C:plasma membrane"/>
    <property type="evidence" value="ECO:0007669"/>
    <property type="project" value="UniProtKB-SubCell"/>
</dbReference>
<evidence type="ECO:0000256" key="9">
    <source>
        <dbReference type="RuleBase" id="RU003923"/>
    </source>
</evidence>
<feature type="transmembrane region" description="Helical" evidence="10">
    <location>
        <begin position="333"/>
        <end position="354"/>
    </location>
</feature>
<dbReference type="InterPro" id="IPR042094">
    <property type="entry name" value="T2SS_GspF_sf"/>
</dbReference>
<proteinExistence type="inferred from homology"/>
<evidence type="ECO:0000256" key="8">
    <source>
        <dbReference type="ARBA" id="ARBA00023136"/>
    </source>
</evidence>
<keyword evidence="7 10" id="KW-1133">Transmembrane helix</keyword>
<dbReference type="Gene3D" id="1.20.81.30">
    <property type="entry name" value="Type II secretion system (T2SS), domain F"/>
    <property type="match status" value="2"/>
</dbReference>
<dbReference type="PANTHER" id="PTHR30012">
    <property type="entry name" value="GENERAL SECRETION PATHWAY PROTEIN"/>
    <property type="match status" value="1"/>
</dbReference>
<dbReference type="EMBL" id="PFAM01000021">
    <property type="protein sequence ID" value="PIT95892.1"/>
    <property type="molecule type" value="Genomic_DNA"/>
</dbReference>
<dbReference type="AlphaFoldDB" id="A0A2M6WSY2"/>
<gene>
    <name evidence="12" type="ORF">COT94_03535</name>
</gene>
<evidence type="ECO:0000256" key="2">
    <source>
        <dbReference type="ARBA" id="ARBA00005745"/>
    </source>
</evidence>
<keyword evidence="3 9" id="KW-0813">Transport</keyword>
<keyword evidence="6 9" id="KW-0812">Transmembrane</keyword>
<dbReference type="Proteomes" id="UP000228533">
    <property type="component" value="Unassembled WGS sequence"/>
</dbReference>
<evidence type="ECO:0000256" key="6">
    <source>
        <dbReference type="ARBA" id="ARBA00022692"/>
    </source>
</evidence>
<dbReference type="Pfam" id="PF00482">
    <property type="entry name" value="T2SSF"/>
    <property type="match status" value="2"/>
</dbReference>
<reference evidence="13" key="1">
    <citation type="submission" date="2017-09" db="EMBL/GenBank/DDBJ databases">
        <title>Depth-based differentiation of microbial function through sediment-hosted aquifers and enrichment of novel symbionts in the deep terrestrial subsurface.</title>
        <authorList>
            <person name="Probst A.J."/>
            <person name="Ladd B."/>
            <person name="Jarett J.K."/>
            <person name="Geller-Mcgrath D.E."/>
            <person name="Sieber C.M.K."/>
            <person name="Emerson J.B."/>
            <person name="Anantharaman K."/>
            <person name="Thomas B.C."/>
            <person name="Malmstrom R."/>
            <person name="Stieglmeier M."/>
            <person name="Klingl A."/>
            <person name="Woyke T."/>
            <person name="Ryan C.M."/>
            <person name="Banfield J.F."/>
        </authorList>
    </citation>
    <scope>NUCLEOTIDE SEQUENCE [LARGE SCALE GENOMIC DNA]</scope>
</reference>
<comment type="similarity">
    <text evidence="2 9">Belongs to the GSP F family.</text>
</comment>